<keyword evidence="8" id="KW-0863">Zinc-finger</keyword>
<keyword evidence="10" id="KW-0653">Protein transport</keyword>
<dbReference type="GO" id="GO:1990429">
    <property type="term" value="C:peroxisomal importomer complex"/>
    <property type="evidence" value="ECO:0007669"/>
    <property type="project" value="TreeGrafter"/>
</dbReference>
<dbReference type="InterPro" id="IPR013083">
    <property type="entry name" value="Znf_RING/FYVE/PHD"/>
</dbReference>
<gene>
    <name evidence="17" type="primary">105313514</name>
</gene>
<dbReference type="STRING" id="400682.A0A1X7UFA3"/>
<comment type="subcellular location">
    <subcellularLocation>
        <location evidence="1">Peroxisome membrane</location>
        <topology evidence="1">Multi-pass membrane protein</topology>
    </subcellularLocation>
</comment>
<dbReference type="GO" id="GO:0005778">
    <property type="term" value="C:peroxisomal membrane"/>
    <property type="evidence" value="ECO:0007669"/>
    <property type="project" value="UniProtKB-SubCell"/>
</dbReference>
<evidence type="ECO:0000256" key="12">
    <source>
        <dbReference type="ARBA" id="ARBA00023136"/>
    </source>
</evidence>
<dbReference type="GO" id="GO:0008270">
    <property type="term" value="F:zinc ion binding"/>
    <property type="evidence" value="ECO:0007669"/>
    <property type="project" value="UniProtKB-KW"/>
</dbReference>
<accession>A0A1X7UFA3</accession>
<dbReference type="PANTHER" id="PTHR12888">
    <property type="entry name" value="PEROXISOME ASSEMBLY PROTEIN 12 PEROXIN-12"/>
    <property type="match status" value="1"/>
</dbReference>
<feature type="domain" description="Pex N-terminal" evidence="16">
    <location>
        <begin position="23"/>
        <end position="229"/>
    </location>
</feature>
<evidence type="ECO:0000313" key="18">
    <source>
        <dbReference type="Proteomes" id="UP000007879"/>
    </source>
</evidence>
<evidence type="ECO:0000256" key="4">
    <source>
        <dbReference type="ARBA" id="ARBA00018980"/>
    </source>
</evidence>
<reference evidence="17" key="2">
    <citation type="submission" date="2017-05" db="UniProtKB">
        <authorList>
            <consortium name="EnsemblMetazoa"/>
        </authorList>
    </citation>
    <scope>IDENTIFICATION</scope>
</reference>
<dbReference type="InterPro" id="IPR017375">
    <property type="entry name" value="PEX12"/>
</dbReference>
<dbReference type="Pfam" id="PF04757">
    <property type="entry name" value="Pex2_Pex12"/>
    <property type="match status" value="1"/>
</dbReference>
<keyword evidence="11" id="KW-1133">Transmembrane helix</keyword>
<keyword evidence="5" id="KW-0813">Transport</keyword>
<evidence type="ECO:0000256" key="8">
    <source>
        <dbReference type="ARBA" id="ARBA00022771"/>
    </source>
</evidence>
<evidence type="ECO:0000256" key="5">
    <source>
        <dbReference type="ARBA" id="ARBA00022448"/>
    </source>
</evidence>
<keyword evidence="7" id="KW-0479">Metal-binding</keyword>
<proteinExistence type="inferred from homology"/>
<comment type="function">
    <text evidence="15">Component of a retrotranslocation channel required for peroxisome organization by mediating export of the PEX5 receptor from peroxisomes to the cytosol, thereby promoting PEX5 recycling.</text>
</comment>
<protein>
    <recommendedName>
        <fullName evidence="4 15">Peroxisome assembly protein 12</fullName>
    </recommendedName>
    <alternativeName>
        <fullName evidence="14 15">Peroxin-12</fullName>
    </alternativeName>
</protein>
<keyword evidence="13 15" id="KW-0576">Peroxisome</keyword>
<organism evidence="17">
    <name type="scientific">Amphimedon queenslandica</name>
    <name type="common">Sponge</name>
    <dbReference type="NCBI Taxonomy" id="400682"/>
    <lineage>
        <taxon>Eukaryota</taxon>
        <taxon>Metazoa</taxon>
        <taxon>Porifera</taxon>
        <taxon>Demospongiae</taxon>
        <taxon>Heteroscleromorpha</taxon>
        <taxon>Haplosclerida</taxon>
        <taxon>Niphatidae</taxon>
        <taxon>Amphimedon</taxon>
    </lineage>
</organism>
<dbReference type="Gene3D" id="3.30.40.10">
    <property type="entry name" value="Zinc/RING finger domain, C3HC4 (zinc finger)"/>
    <property type="match status" value="1"/>
</dbReference>
<dbReference type="PANTHER" id="PTHR12888:SF0">
    <property type="entry name" value="PEROXISOME ASSEMBLY PROTEIN 12"/>
    <property type="match status" value="1"/>
</dbReference>
<dbReference type="EnsemblMetazoa" id="XM_019999098.1">
    <property type="protein sequence ID" value="XP_019854657.1"/>
    <property type="gene ID" value="LOC105313514"/>
</dbReference>
<evidence type="ECO:0000259" key="16">
    <source>
        <dbReference type="Pfam" id="PF04757"/>
    </source>
</evidence>
<dbReference type="GO" id="GO:0006513">
    <property type="term" value="P:protein monoubiquitination"/>
    <property type="evidence" value="ECO:0007669"/>
    <property type="project" value="TreeGrafter"/>
</dbReference>
<evidence type="ECO:0000256" key="13">
    <source>
        <dbReference type="ARBA" id="ARBA00023140"/>
    </source>
</evidence>
<comment type="similarity">
    <text evidence="3 15">Belongs to the pex2/pex10/pex12 family.</text>
</comment>
<comment type="pathway">
    <text evidence="2">Protein modification; protein ubiquitination.</text>
</comment>
<keyword evidence="12 15" id="KW-0472">Membrane</keyword>
<dbReference type="eggNOG" id="KOG0826">
    <property type="taxonomic scope" value="Eukaryota"/>
</dbReference>
<dbReference type="OrthoDB" id="107372at2759"/>
<evidence type="ECO:0000256" key="3">
    <source>
        <dbReference type="ARBA" id="ARBA00008704"/>
    </source>
</evidence>
<evidence type="ECO:0000256" key="1">
    <source>
        <dbReference type="ARBA" id="ARBA00004585"/>
    </source>
</evidence>
<evidence type="ECO:0000256" key="14">
    <source>
        <dbReference type="ARBA" id="ARBA00029692"/>
    </source>
</evidence>
<dbReference type="SUPFAM" id="SSF57850">
    <property type="entry name" value="RING/U-box"/>
    <property type="match status" value="1"/>
</dbReference>
<dbReference type="CDD" id="cd16451">
    <property type="entry name" value="mRING_PEX12"/>
    <property type="match status" value="1"/>
</dbReference>
<evidence type="ECO:0000256" key="9">
    <source>
        <dbReference type="ARBA" id="ARBA00022833"/>
    </source>
</evidence>
<evidence type="ECO:0000256" key="2">
    <source>
        <dbReference type="ARBA" id="ARBA00004906"/>
    </source>
</evidence>
<dbReference type="EnsemblMetazoa" id="Aqu2.1.26325_001">
    <property type="protein sequence ID" value="Aqu2.1.26325_001"/>
    <property type="gene ID" value="Aqu2.1.26325"/>
</dbReference>
<dbReference type="GO" id="GO:0016558">
    <property type="term" value="P:protein import into peroxisome matrix"/>
    <property type="evidence" value="ECO:0007669"/>
    <property type="project" value="UniProtKB-UniRule"/>
</dbReference>
<keyword evidence="18" id="KW-1185">Reference proteome</keyword>
<sequence length="314" mass="36627">MAAFNEQLLHDKIPTIFELIAEDSMSQALRPAIRHVTKIVISSLPSISRLSRYIDEICLVIEGLAQGLFLWRCNATISEKFYDLERYSCNAYKMRQTLKSLAIMLFVPYALAKIEKWYLLLSEESEFVPLEQSRSNLKQSFKYYGFSSIPYIFTLWRAVKFIFQLLYLCRYSLYYSPELFMSRVQLVRKIEPFTPDNGTKHTSNVLKKGVQYVGPLFLFLLKFIEWWYSGERQGAVKKFRSLPNPQPPPLATPEINPYTCPLCQKERKNPTALSCSGYVFCYVCIYNHVKNHHTCPVTLFPAVENQLIRIFVQN</sequence>
<keyword evidence="6" id="KW-0812">Transmembrane</keyword>
<evidence type="ECO:0000256" key="10">
    <source>
        <dbReference type="ARBA" id="ARBA00022927"/>
    </source>
</evidence>
<dbReference type="InterPro" id="IPR006845">
    <property type="entry name" value="Pex_N"/>
</dbReference>
<evidence type="ECO:0000256" key="7">
    <source>
        <dbReference type="ARBA" id="ARBA00022723"/>
    </source>
</evidence>
<dbReference type="InParanoid" id="A0A1X7UFA3"/>
<evidence type="ECO:0000256" key="11">
    <source>
        <dbReference type="ARBA" id="ARBA00022989"/>
    </source>
</evidence>
<keyword evidence="9" id="KW-0862">Zinc</keyword>
<evidence type="ECO:0000256" key="6">
    <source>
        <dbReference type="ARBA" id="ARBA00022692"/>
    </source>
</evidence>
<dbReference type="Proteomes" id="UP000007879">
    <property type="component" value="Unassembled WGS sequence"/>
</dbReference>
<dbReference type="AlphaFoldDB" id="A0A1X7UFA3"/>
<name>A0A1X7UFA3_AMPQE</name>
<evidence type="ECO:0000256" key="15">
    <source>
        <dbReference type="PIRNR" id="PIRNR038074"/>
    </source>
</evidence>
<evidence type="ECO:0000313" key="17">
    <source>
        <dbReference type="EnsemblMetazoa" id="Aqu2.1.26325_001"/>
    </source>
</evidence>
<dbReference type="PIRSF" id="PIRSF038074">
    <property type="entry name" value="Peroxisome_assembly_p12"/>
    <property type="match status" value="1"/>
</dbReference>
<reference evidence="18" key="1">
    <citation type="journal article" date="2010" name="Nature">
        <title>The Amphimedon queenslandica genome and the evolution of animal complexity.</title>
        <authorList>
            <person name="Srivastava M."/>
            <person name="Simakov O."/>
            <person name="Chapman J."/>
            <person name="Fahey B."/>
            <person name="Gauthier M.E."/>
            <person name="Mitros T."/>
            <person name="Richards G.S."/>
            <person name="Conaco C."/>
            <person name="Dacre M."/>
            <person name="Hellsten U."/>
            <person name="Larroux C."/>
            <person name="Putnam N.H."/>
            <person name="Stanke M."/>
            <person name="Adamska M."/>
            <person name="Darling A."/>
            <person name="Degnan S.M."/>
            <person name="Oakley T.H."/>
            <person name="Plachetzki D.C."/>
            <person name="Zhai Y."/>
            <person name="Adamski M."/>
            <person name="Calcino A."/>
            <person name="Cummins S.F."/>
            <person name="Goodstein D.M."/>
            <person name="Harris C."/>
            <person name="Jackson D.J."/>
            <person name="Leys S.P."/>
            <person name="Shu S."/>
            <person name="Woodcroft B.J."/>
            <person name="Vervoort M."/>
            <person name="Kosik K.S."/>
            <person name="Manning G."/>
            <person name="Degnan B.M."/>
            <person name="Rokhsar D.S."/>
        </authorList>
    </citation>
    <scope>NUCLEOTIDE SEQUENCE [LARGE SCALE GENOMIC DNA]</scope>
</reference>
<dbReference type="KEGG" id="aqu:105313514"/>
<dbReference type="GO" id="GO:0004842">
    <property type="term" value="F:ubiquitin-protein transferase activity"/>
    <property type="evidence" value="ECO:0007669"/>
    <property type="project" value="TreeGrafter"/>
</dbReference>